<keyword evidence="3" id="KW-1185">Reference proteome</keyword>
<dbReference type="RefSeq" id="WP_128197088.1">
    <property type="nucleotide sequence ID" value="NZ_SACT01000002.1"/>
</dbReference>
<sequence length="92" mass="10026">MGPIDAFWHLLNLFLPAAGLGAVAAAATKLLWRQETRGLAWWRLAVPTAVAAAGVTVAGLLFYGQDGRMATYGAMVLAAALTLWWRVFLRRR</sequence>
<protein>
    <submittedName>
        <fullName evidence="2">Uncharacterized protein</fullName>
    </submittedName>
</protein>
<proteinExistence type="predicted"/>
<dbReference type="EMBL" id="SACT01000002">
    <property type="protein sequence ID" value="RVT52140.1"/>
    <property type="molecule type" value="Genomic_DNA"/>
</dbReference>
<evidence type="ECO:0000256" key="1">
    <source>
        <dbReference type="SAM" id="Phobius"/>
    </source>
</evidence>
<gene>
    <name evidence="2" type="ORF">ENE75_06645</name>
</gene>
<evidence type="ECO:0000313" key="3">
    <source>
        <dbReference type="Proteomes" id="UP000288178"/>
    </source>
</evidence>
<keyword evidence="1" id="KW-0472">Membrane</keyword>
<dbReference type="Proteomes" id="UP000288178">
    <property type="component" value="Unassembled WGS sequence"/>
</dbReference>
<dbReference type="AlphaFoldDB" id="A0A3S2UQJ8"/>
<accession>A0A3S2UQJ8</accession>
<organism evidence="2 3">
    <name type="scientific">Rubrivivax albus</name>
    <dbReference type="NCBI Taxonomy" id="2499835"/>
    <lineage>
        <taxon>Bacteria</taxon>
        <taxon>Pseudomonadati</taxon>
        <taxon>Pseudomonadota</taxon>
        <taxon>Betaproteobacteria</taxon>
        <taxon>Burkholderiales</taxon>
        <taxon>Sphaerotilaceae</taxon>
        <taxon>Rubrivivax</taxon>
    </lineage>
</organism>
<feature type="transmembrane region" description="Helical" evidence="1">
    <location>
        <begin position="6"/>
        <end position="32"/>
    </location>
</feature>
<feature type="transmembrane region" description="Helical" evidence="1">
    <location>
        <begin position="44"/>
        <end position="63"/>
    </location>
</feature>
<evidence type="ECO:0000313" key="2">
    <source>
        <dbReference type="EMBL" id="RVT52140.1"/>
    </source>
</evidence>
<name>A0A3S2UQJ8_9BURK</name>
<keyword evidence="1" id="KW-0812">Transmembrane</keyword>
<reference evidence="2 3" key="1">
    <citation type="submission" date="2019-01" db="EMBL/GenBank/DDBJ databases">
        <authorList>
            <person name="Chen W.-M."/>
        </authorList>
    </citation>
    <scope>NUCLEOTIDE SEQUENCE [LARGE SCALE GENOMIC DNA]</scope>
    <source>
        <strain evidence="2 3">ICH-3</strain>
    </source>
</reference>
<comment type="caution">
    <text evidence="2">The sequence shown here is derived from an EMBL/GenBank/DDBJ whole genome shotgun (WGS) entry which is preliminary data.</text>
</comment>
<keyword evidence="1" id="KW-1133">Transmembrane helix</keyword>
<dbReference type="OrthoDB" id="8908883at2"/>
<feature type="transmembrane region" description="Helical" evidence="1">
    <location>
        <begin position="69"/>
        <end position="89"/>
    </location>
</feature>